<evidence type="ECO:0000256" key="8">
    <source>
        <dbReference type="ARBA" id="ARBA00077251"/>
    </source>
</evidence>
<dbReference type="Gene3D" id="1.10.238.210">
    <property type="match status" value="1"/>
</dbReference>
<comment type="similarity">
    <text evidence="1">Belongs to the glutaminase family.</text>
</comment>
<dbReference type="GO" id="GO:0004359">
    <property type="term" value="F:glutaminase activity"/>
    <property type="evidence" value="ECO:0007669"/>
    <property type="project" value="UniProtKB-EC"/>
</dbReference>
<dbReference type="AlphaFoldDB" id="A0A8D8VJU4"/>
<sequence>MVSLVPHHVFQIQLQRHFVSISSSSSHLVKLVNFKHAQKVGVCLFKGPRTHDVSAFASPLDRPYSFTSDPKKLESDGKFPKEPPDQLLFDFYKNEDHLVPINKFIAALRHYGLRKSDPRLAEFMKFLRDHHRKNEDTGSPEMLYLDEETFKRAVGPNVSLISKCLFEEFIIPDFKCFTKHIEEFYYLCEPNSSGKVADYIPQLARADPKSWGVSVCTVDGQRYSIGKTNTPFTIQSCSKPLTYGIALEELTEAEVHQYVGQEPSGRNFNELILDHNKKPHNPMINAGAIVVCSLLKTLIKPEMTPSEKFDYIMNYFKRLAGGEHIGFNNAIFLSEKVSADRNYALGFYMREHKCYPDNTNMKEVMDFYFQCCSMEATCESSSVIAATLANGGICPITEEKVLRPESVRDVLSLMHSCGMYDYSGQFAFKVGLPAKSGVSGTMLIVVPNTMGIALWSPPLDPLGNSCRGVQFCEELVKTFNFHKYDNLRHASNKIDPRRHRFSSIGYSIVTLLFNAAAGNLTALRRFKVSGLDMSLSDYDGRTALHLAAAEGHEECVQFLIECGVDIDVKDRWGKTPLDEAKTFGHEQIIQMLSNVSEKSRSADSTREKSSSNSSEKHSSFNLPKIH</sequence>
<reference evidence="12" key="1">
    <citation type="submission" date="2021-05" db="EMBL/GenBank/DDBJ databases">
        <authorList>
            <person name="Alioto T."/>
            <person name="Alioto T."/>
            <person name="Gomez Garrido J."/>
        </authorList>
    </citation>
    <scope>NUCLEOTIDE SEQUENCE</scope>
</reference>
<keyword evidence="4" id="KW-0677">Repeat</keyword>
<keyword evidence="6 9" id="KW-0040">ANK repeat</keyword>
<dbReference type="GO" id="GO:0006543">
    <property type="term" value="P:L-glutamine catabolic process"/>
    <property type="evidence" value="ECO:0007669"/>
    <property type="project" value="TreeGrafter"/>
</dbReference>
<comment type="catalytic activity">
    <reaction evidence="7">
        <text>L-glutamine + H2O = L-glutamate + NH4(+)</text>
        <dbReference type="Rhea" id="RHEA:15889"/>
        <dbReference type="ChEBI" id="CHEBI:15377"/>
        <dbReference type="ChEBI" id="CHEBI:28938"/>
        <dbReference type="ChEBI" id="CHEBI:29985"/>
        <dbReference type="ChEBI" id="CHEBI:58359"/>
        <dbReference type="EC" id="3.5.1.2"/>
    </reaction>
</comment>
<evidence type="ECO:0000256" key="3">
    <source>
        <dbReference type="ARBA" id="ARBA00012918"/>
    </source>
</evidence>
<dbReference type="FunFam" id="1.25.40.20:FF:000069">
    <property type="entry name" value="Glutaminase, isoform E"/>
    <property type="match status" value="1"/>
</dbReference>
<dbReference type="PANTHER" id="PTHR12544">
    <property type="entry name" value="GLUTAMINASE"/>
    <property type="match status" value="1"/>
</dbReference>
<evidence type="ECO:0000256" key="9">
    <source>
        <dbReference type="PROSITE-ProRule" id="PRU00023"/>
    </source>
</evidence>
<dbReference type="InterPro" id="IPR015868">
    <property type="entry name" value="Glutaminase"/>
</dbReference>
<evidence type="ECO:0000256" key="7">
    <source>
        <dbReference type="ARBA" id="ARBA00049534"/>
    </source>
</evidence>
<feature type="domain" description="Glutaminase EF-hand" evidence="11">
    <location>
        <begin position="86"/>
        <end position="172"/>
    </location>
</feature>
<dbReference type="SMART" id="SM00248">
    <property type="entry name" value="ANK"/>
    <property type="match status" value="2"/>
</dbReference>
<feature type="region of interest" description="Disordered" evidence="10">
    <location>
        <begin position="594"/>
        <end position="626"/>
    </location>
</feature>
<dbReference type="PANTHER" id="PTHR12544:SF29">
    <property type="entry name" value="GLUTAMINASE"/>
    <property type="match status" value="1"/>
</dbReference>
<dbReference type="FunFam" id="3.40.710.10:FF:000008">
    <property type="entry name" value="Glutaminase, isoform E"/>
    <property type="match status" value="1"/>
</dbReference>
<proteinExistence type="inferred from homology"/>
<dbReference type="SUPFAM" id="SSF56601">
    <property type="entry name" value="beta-lactamase/transpeptidase-like"/>
    <property type="match status" value="1"/>
</dbReference>
<name>A0A8D8VJU4_9HEMI</name>
<evidence type="ECO:0000256" key="2">
    <source>
        <dbReference type="ARBA" id="ARBA00011881"/>
    </source>
</evidence>
<feature type="compositionally biased region" description="Basic and acidic residues" evidence="10">
    <location>
        <begin position="597"/>
        <end position="618"/>
    </location>
</feature>
<dbReference type="Gene3D" id="1.25.40.20">
    <property type="entry name" value="Ankyrin repeat-containing domain"/>
    <property type="match status" value="1"/>
</dbReference>
<dbReference type="EMBL" id="HBUF01058505">
    <property type="protein sequence ID" value="CAG6624920.1"/>
    <property type="molecule type" value="Transcribed_RNA"/>
</dbReference>
<evidence type="ECO:0000259" key="11">
    <source>
        <dbReference type="Pfam" id="PF17959"/>
    </source>
</evidence>
<dbReference type="EC" id="3.5.1.2" evidence="3"/>
<protein>
    <recommendedName>
        <fullName evidence="3">glutaminase</fullName>
        <ecNumber evidence="3">3.5.1.2</ecNumber>
    </recommendedName>
    <alternativeName>
        <fullName evidence="8">L-glutamine amidohydrolase</fullName>
    </alternativeName>
</protein>
<dbReference type="GO" id="GO:0006537">
    <property type="term" value="P:glutamate biosynthetic process"/>
    <property type="evidence" value="ECO:0007669"/>
    <property type="project" value="TreeGrafter"/>
</dbReference>
<dbReference type="PROSITE" id="PS50088">
    <property type="entry name" value="ANK_REPEAT"/>
    <property type="match status" value="1"/>
</dbReference>
<evidence type="ECO:0000256" key="1">
    <source>
        <dbReference type="ARBA" id="ARBA00011076"/>
    </source>
</evidence>
<dbReference type="InterPro" id="IPR041541">
    <property type="entry name" value="Glutaminase_EF-hand"/>
</dbReference>
<dbReference type="InterPro" id="IPR002110">
    <property type="entry name" value="Ankyrin_rpt"/>
</dbReference>
<evidence type="ECO:0000313" key="12">
    <source>
        <dbReference type="EMBL" id="CAG6624920.1"/>
    </source>
</evidence>
<dbReference type="PROSITE" id="PS50297">
    <property type="entry name" value="ANK_REP_REGION"/>
    <property type="match status" value="1"/>
</dbReference>
<accession>A0A8D8VJU4</accession>
<keyword evidence="5" id="KW-0378">Hydrolase</keyword>
<dbReference type="NCBIfam" id="TIGR03814">
    <property type="entry name" value="Gln_ase"/>
    <property type="match status" value="1"/>
</dbReference>
<dbReference type="Pfam" id="PF17959">
    <property type="entry name" value="EF-hand_14"/>
    <property type="match status" value="1"/>
</dbReference>
<feature type="repeat" description="ANK" evidence="9">
    <location>
        <begin position="539"/>
        <end position="571"/>
    </location>
</feature>
<dbReference type="InterPro" id="IPR036770">
    <property type="entry name" value="Ankyrin_rpt-contain_sf"/>
</dbReference>
<evidence type="ECO:0000256" key="4">
    <source>
        <dbReference type="ARBA" id="ARBA00022737"/>
    </source>
</evidence>
<evidence type="ECO:0000256" key="5">
    <source>
        <dbReference type="ARBA" id="ARBA00022801"/>
    </source>
</evidence>
<dbReference type="Pfam" id="PF12796">
    <property type="entry name" value="Ank_2"/>
    <property type="match status" value="1"/>
</dbReference>
<evidence type="ECO:0000256" key="6">
    <source>
        <dbReference type="ARBA" id="ARBA00023043"/>
    </source>
</evidence>
<dbReference type="SUPFAM" id="SSF48403">
    <property type="entry name" value="Ankyrin repeat"/>
    <property type="match status" value="1"/>
</dbReference>
<comment type="subunit">
    <text evidence="2">Homotetramer.</text>
</comment>
<evidence type="ECO:0000256" key="10">
    <source>
        <dbReference type="SAM" id="MobiDB-lite"/>
    </source>
</evidence>
<dbReference type="Pfam" id="PF04960">
    <property type="entry name" value="Glutaminase"/>
    <property type="match status" value="1"/>
</dbReference>
<organism evidence="12">
    <name type="scientific">Cacopsylla melanoneura</name>
    <dbReference type="NCBI Taxonomy" id="428564"/>
    <lineage>
        <taxon>Eukaryota</taxon>
        <taxon>Metazoa</taxon>
        <taxon>Ecdysozoa</taxon>
        <taxon>Arthropoda</taxon>
        <taxon>Hexapoda</taxon>
        <taxon>Insecta</taxon>
        <taxon>Pterygota</taxon>
        <taxon>Neoptera</taxon>
        <taxon>Paraneoptera</taxon>
        <taxon>Hemiptera</taxon>
        <taxon>Sternorrhyncha</taxon>
        <taxon>Psylloidea</taxon>
        <taxon>Psyllidae</taxon>
        <taxon>Psyllinae</taxon>
        <taxon>Cacopsylla</taxon>
    </lineage>
</organism>
<dbReference type="Gene3D" id="3.40.710.10">
    <property type="entry name" value="DD-peptidase/beta-lactamase superfamily"/>
    <property type="match status" value="1"/>
</dbReference>
<dbReference type="InterPro" id="IPR012338">
    <property type="entry name" value="Beta-lactam/transpept-like"/>
</dbReference>
<dbReference type="HAMAP" id="MF_00313">
    <property type="entry name" value="Glutaminase"/>
    <property type="match status" value="1"/>
</dbReference>